<comment type="caution">
    <text evidence="2">The sequence shown here is derived from an EMBL/GenBank/DDBJ whole genome shotgun (WGS) entry which is preliminary data.</text>
</comment>
<sequence length="188" mass="21851">YQLGLQESGWNACFPSLSMPFNRSYGLEADREFGIDISMTFQFSYGFLTIPMHITAVFILLHYSRNLSAPLRTGYLINQVQMFLHDVWSAFLFRVHPILPYPIFYCEGIFCRSFPSLSMFVEIIFMINAISLLLFMLLMTHQQILPPTNEYHFSLRVRVTFVCTVYFILCSNGITSYLSRENVENSAE</sequence>
<evidence type="ECO:0000313" key="2">
    <source>
        <dbReference type="EMBL" id="GMS99410.1"/>
    </source>
</evidence>
<organism evidence="2 3">
    <name type="scientific">Pristionchus entomophagus</name>
    <dbReference type="NCBI Taxonomy" id="358040"/>
    <lineage>
        <taxon>Eukaryota</taxon>
        <taxon>Metazoa</taxon>
        <taxon>Ecdysozoa</taxon>
        <taxon>Nematoda</taxon>
        <taxon>Chromadorea</taxon>
        <taxon>Rhabditida</taxon>
        <taxon>Rhabditina</taxon>
        <taxon>Diplogasteromorpha</taxon>
        <taxon>Diplogasteroidea</taxon>
        <taxon>Neodiplogasteridae</taxon>
        <taxon>Pristionchus</taxon>
    </lineage>
</organism>
<keyword evidence="3" id="KW-1185">Reference proteome</keyword>
<accession>A0AAV5TXZ1</accession>
<feature type="non-terminal residue" evidence="2">
    <location>
        <position position="1"/>
    </location>
</feature>
<gene>
    <name evidence="2" type="ORF">PENTCL1PPCAC_21585</name>
</gene>
<evidence type="ECO:0008006" key="4">
    <source>
        <dbReference type="Google" id="ProtNLM"/>
    </source>
</evidence>
<feature type="non-terminal residue" evidence="2">
    <location>
        <position position="188"/>
    </location>
</feature>
<name>A0AAV5TXZ1_9BILA</name>
<dbReference type="Proteomes" id="UP001432027">
    <property type="component" value="Unassembled WGS sequence"/>
</dbReference>
<dbReference type="PANTHER" id="PTHR45830">
    <property type="entry name" value="SERPENTINE RECEPTOR, CLASS I"/>
    <property type="match status" value="1"/>
</dbReference>
<keyword evidence="1" id="KW-0812">Transmembrane</keyword>
<feature type="transmembrane region" description="Helical" evidence="1">
    <location>
        <begin position="43"/>
        <end position="63"/>
    </location>
</feature>
<keyword evidence="1" id="KW-1133">Transmembrane helix</keyword>
<dbReference type="EMBL" id="BTSX01000005">
    <property type="protein sequence ID" value="GMS99410.1"/>
    <property type="molecule type" value="Genomic_DNA"/>
</dbReference>
<feature type="transmembrane region" description="Helical" evidence="1">
    <location>
        <begin position="159"/>
        <end position="178"/>
    </location>
</feature>
<evidence type="ECO:0000256" key="1">
    <source>
        <dbReference type="SAM" id="Phobius"/>
    </source>
</evidence>
<reference evidence="2" key="1">
    <citation type="submission" date="2023-10" db="EMBL/GenBank/DDBJ databases">
        <title>Genome assembly of Pristionchus species.</title>
        <authorList>
            <person name="Yoshida K."/>
            <person name="Sommer R.J."/>
        </authorList>
    </citation>
    <scope>NUCLEOTIDE SEQUENCE</scope>
    <source>
        <strain evidence="2">RS0144</strain>
    </source>
</reference>
<dbReference type="AlphaFoldDB" id="A0AAV5TXZ1"/>
<protein>
    <recommendedName>
        <fullName evidence="4">G protein-coupled receptor</fullName>
    </recommendedName>
</protein>
<feature type="transmembrane region" description="Helical" evidence="1">
    <location>
        <begin position="117"/>
        <end position="138"/>
    </location>
</feature>
<proteinExistence type="predicted"/>
<dbReference type="PANTHER" id="PTHR45830:SF15">
    <property type="entry name" value="SERPENTINE RECEPTOR, CLASS I"/>
    <property type="match status" value="1"/>
</dbReference>
<keyword evidence="1" id="KW-0472">Membrane</keyword>
<evidence type="ECO:0000313" key="3">
    <source>
        <dbReference type="Proteomes" id="UP001432027"/>
    </source>
</evidence>